<gene>
    <name evidence="1" type="ORF">LX69_03030</name>
</gene>
<dbReference type="PANTHER" id="PTHR34322:SF2">
    <property type="entry name" value="TRANSPOSASE IS200-LIKE DOMAIN-CONTAINING PROTEIN"/>
    <property type="match status" value="1"/>
</dbReference>
<dbReference type="PANTHER" id="PTHR34322">
    <property type="entry name" value="TRANSPOSASE, Y1_TNP DOMAIN-CONTAINING"/>
    <property type="match status" value="1"/>
</dbReference>
<organism evidence="1 2">
    <name type="scientific">Breznakibacter xylanolyticus</name>
    <dbReference type="NCBI Taxonomy" id="990"/>
    <lineage>
        <taxon>Bacteria</taxon>
        <taxon>Pseudomonadati</taxon>
        <taxon>Bacteroidota</taxon>
        <taxon>Bacteroidia</taxon>
        <taxon>Marinilabiliales</taxon>
        <taxon>Marinilabiliaceae</taxon>
        <taxon>Breznakibacter</taxon>
    </lineage>
</organism>
<keyword evidence="2" id="KW-1185">Reference proteome</keyword>
<dbReference type="Gene3D" id="3.30.70.1290">
    <property type="entry name" value="Transposase IS200-like"/>
    <property type="match status" value="1"/>
</dbReference>
<dbReference type="GO" id="GO:0004803">
    <property type="term" value="F:transposase activity"/>
    <property type="evidence" value="ECO:0007669"/>
    <property type="project" value="InterPro"/>
</dbReference>
<proteinExistence type="predicted"/>
<accession>A0A2W7N031</accession>
<comment type="caution">
    <text evidence="1">The sequence shown here is derived from an EMBL/GenBank/DDBJ whole genome shotgun (WGS) entry which is preliminary data.</text>
</comment>
<dbReference type="OrthoDB" id="9788881at2"/>
<sequence>MQPFESLNAGGEYHVYSHGVGGCDLFVEPEDYDYFLKLYGKYVSPVADTHAWVWLKNHFHVLVRVDENGQSDGFLDLSGLKNKPPHQHFSNLFNAYSKAINKLYNTHGALFERPFQRKRIDNPDYLCNVVAKIHHNPVHYGFCKHPLEYPWSSYLTCLSDKPTQLRRDEVMSWFGNKAAFEAGHESHDLKQNWHLFEFEE</sequence>
<dbReference type="EMBL" id="QKZK01000036">
    <property type="protein sequence ID" value="PZX11797.1"/>
    <property type="molecule type" value="Genomic_DNA"/>
</dbReference>
<dbReference type="GO" id="GO:0006313">
    <property type="term" value="P:DNA transposition"/>
    <property type="evidence" value="ECO:0007669"/>
    <property type="project" value="InterPro"/>
</dbReference>
<evidence type="ECO:0000313" key="1">
    <source>
        <dbReference type="EMBL" id="PZX11797.1"/>
    </source>
</evidence>
<dbReference type="RefSeq" id="WP_111446841.1">
    <property type="nucleotide sequence ID" value="NZ_QKZK01000036.1"/>
</dbReference>
<protein>
    <recommendedName>
        <fullName evidence="3">Transposase IS200-like domain-containing protein</fullName>
    </recommendedName>
</protein>
<dbReference type="GO" id="GO:0003677">
    <property type="term" value="F:DNA binding"/>
    <property type="evidence" value="ECO:0007669"/>
    <property type="project" value="InterPro"/>
</dbReference>
<dbReference type="Proteomes" id="UP000249239">
    <property type="component" value="Unassembled WGS sequence"/>
</dbReference>
<dbReference type="AlphaFoldDB" id="A0A2W7N031"/>
<name>A0A2W7N031_9BACT</name>
<evidence type="ECO:0008006" key="3">
    <source>
        <dbReference type="Google" id="ProtNLM"/>
    </source>
</evidence>
<evidence type="ECO:0000313" key="2">
    <source>
        <dbReference type="Proteomes" id="UP000249239"/>
    </source>
</evidence>
<dbReference type="InterPro" id="IPR036515">
    <property type="entry name" value="Transposase_17_sf"/>
</dbReference>
<reference evidence="1 2" key="1">
    <citation type="submission" date="2018-06" db="EMBL/GenBank/DDBJ databases">
        <title>Genomic Encyclopedia of Archaeal and Bacterial Type Strains, Phase II (KMG-II): from individual species to whole genera.</title>
        <authorList>
            <person name="Goeker M."/>
        </authorList>
    </citation>
    <scope>NUCLEOTIDE SEQUENCE [LARGE SCALE GENOMIC DNA]</scope>
    <source>
        <strain evidence="1 2">DSM 6779</strain>
    </source>
</reference>
<dbReference type="SUPFAM" id="SSF143422">
    <property type="entry name" value="Transposase IS200-like"/>
    <property type="match status" value="1"/>
</dbReference>